<reference evidence="2" key="1">
    <citation type="submission" date="2023-10" db="EMBL/GenBank/DDBJ databases">
        <title>Genome assembly of Pristionchus species.</title>
        <authorList>
            <person name="Yoshida K."/>
            <person name="Sommer R.J."/>
        </authorList>
    </citation>
    <scope>NUCLEOTIDE SEQUENCE</scope>
    <source>
        <strain evidence="2">RS5133</strain>
    </source>
</reference>
<sequence length="110" mass="12035">NRKPNIGGHLSSAAGVGQSENAENTQSIGTDAVPLRIFIVDGTEQRKLLIECPSETRVCELHQLPDLAEKIGDAEREWSCDGDELKRVKVATLVGITTKRPIELVCKLKK</sequence>
<comment type="caution">
    <text evidence="2">The sequence shown here is derived from an EMBL/GenBank/DDBJ whole genome shotgun (WGS) entry which is preliminary data.</text>
</comment>
<evidence type="ECO:0000256" key="1">
    <source>
        <dbReference type="SAM" id="MobiDB-lite"/>
    </source>
</evidence>
<proteinExistence type="predicted"/>
<dbReference type="Proteomes" id="UP001432322">
    <property type="component" value="Unassembled WGS sequence"/>
</dbReference>
<keyword evidence="3" id="KW-1185">Reference proteome</keyword>
<evidence type="ECO:0000313" key="3">
    <source>
        <dbReference type="Proteomes" id="UP001432322"/>
    </source>
</evidence>
<accession>A0AAV5UZ92</accession>
<gene>
    <name evidence="2" type="ORF">PFISCL1PPCAC_3883</name>
</gene>
<evidence type="ECO:0000313" key="2">
    <source>
        <dbReference type="EMBL" id="GMT12586.1"/>
    </source>
</evidence>
<feature type="compositionally biased region" description="Polar residues" evidence="1">
    <location>
        <begin position="18"/>
        <end position="27"/>
    </location>
</feature>
<protein>
    <recommendedName>
        <fullName evidence="4">Ribosomal protein</fullName>
    </recommendedName>
</protein>
<dbReference type="EMBL" id="BTSY01000001">
    <property type="protein sequence ID" value="GMT12586.1"/>
    <property type="molecule type" value="Genomic_DNA"/>
</dbReference>
<dbReference type="AlphaFoldDB" id="A0AAV5UZ92"/>
<organism evidence="2 3">
    <name type="scientific">Pristionchus fissidentatus</name>
    <dbReference type="NCBI Taxonomy" id="1538716"/>
    <lineage>
        <taxon>Eukaryota</taxon>
        <taxon>Metazoa</taxon>
        <taxon>Ecdysozoa</taxon>
        <taxon>Nematoda</taxon>
        <taxon>Chromadorea</taxon>
        <taxon>Rhabditida</taxon>
        <taxon>Rhabditina</taxon>
        <taxon>Diplogasteromorpha</taxon>
        <taxon>Diplogasteroidea</taxon>
        <taxon>Neodiplogasteridae</taxon>
        <taxon>Pristionchus</taxon>
    </lineage>
</organism>
<evidence type="ECO:0008006" key="4">
    <source>
        <dbReference type="Google" id="ProtNLM"/>
    </source>
</evidence>
<name>A0AAV5UZ92_9BILA</name>
<feature type="region of interest" description="Disordered" evidence="1">
    <location>
        <begin position="1"/>
        <end position="27"/>
    </location>
</feature>
<feature type="non-terminal residue" evidence="2">
    <location>
        <position position="1"/>
    </location>
</feature>